<feature type="transmembrane region" description="Helical" evidence="7">
    <location>
        <begin position="195"/>
        <end position="217"/>
    </location>
</feature>
<keyword evidence="2 7" id="KW-0813">Transport</keyword>
<dbReference type="Pfam" id="PF00528">
    <property type="entry name" value="BPD_transp_1"/>
    <property type="match status" value="1"/>
</dbReference>
<keyword evidence="6 7" id="KW-0472">Membrane</keyword>
<dbReference type="PANTHER" id="PTHR43386:SF1">
    <property type="entry name" value="D,D-DIPEPTIDE TRANSPORT SYSTEM PERMEASE PROTEIN DDPC-RELATED"/>
    <property type="match status" value="1"/>
</dbReference>
<accession>A0A6J4NJR6</accession>
<dbReference type="Gene3D" id="1.10.3720.10">
    <property type="entry name" value="MetI-like"/>
    <property type="match status" value="1"/>
</dbReference>
<protein>
    <submittedName>
        <fullName evidence="9">Dipeptide transport system permease protein DppC</fullName>
    </submittedName>
</protein>
<keyword evidence="4 7" id="KW-0812">Transmembrane</keyword>
<sequence>MSIPGDVVATHTEDSVVEDATAPRDLQAGRSPLRIAAERIRKDRVAMVCLAIVTIFVLVAIFAGTLANLFNVDLRVGRPAEQLDFLGDGMPLNGPPNYGFDPEHPFGVAPKTANDNLAYWLYGCRTSLIIASSATLFATIIGVLMGLVAGFAGGMVDRVISFVIDLFLTLPFLLMALIIAPIITSRFSSDPSYPTIQKFGLVAVLVFFGWMAVARLVRGETMSLREREFIQASRVIGMPTRRILFKELLPNLVAPIVVAVSLMLPAFIAAEAGLAYLGIGVTQGASWGQTILQASPYFEKYPLYLWQPLLGIVILVVALNLLGDAIRDAVDPKTRR</sequence>
<evidence type="ECO:0000256" key="3">
    <source>
        <dbReference type="ARBA" id="ARBA00022475"/>
    </source>
</evidence>
<reference evidence="9" key="1">
    <citation type="submission" date="2020-02" db="EMBL/GenBank/DDBJ databases">
        <authorList>
            <person name="Meier V. D."/>
        </authorList>
    </citation>
    <scope>NUCLEOTIDE SEQUENCE</scope>
    <source>
        <strain evidence="9">AVDCRST_MAG06</strain>
    </source>
</reference>
<dbReference type="PANTHER" id="PTHR43386">
    <property type="entry name" value="OLIGOPEPTIDE TRANSPORT SYSTEM PERMEASE PROTEIN APPC"/>
    <property type="match status" value="1"/>
</dbReference>
<feature type="transmembrane region" description="Helical" evidence="7">
    <location>
        <begin position="45"/>
        <end position="70"/>
    </location>
</feature>
<dbReference type="PROSITE" id="PS50928">
    <property type="entry name" value="ABC_TM1"/>
    <property type="match status" value="1"/>
</dbReference>
<evidence type="ECO:0000313" key="9">
    <source>
        <dbReference type="EMBL" id="CAA9389701.1"/>
    </source>
</evidence>
<dbReference type="CDD" id="cd06261">
    <property type="entry name" value="TM_PBP2"/>
    <property type="match status" value="1"/>
</dbReference>
<dbReference type="GO" id="GO:0005886">
    <property type="term" value="C:plasma membrane"/>
    <property type="evidence" value="ECO:0007669"/>
    <property type="project" value="UniProtKB-SubCell"/>
</dbReference>
<feature type="transmembrane region" description="Helical" evidence="7">
    <location>
        <begin position="248"/>
        <end position="268"/>
    </location>
</feature>
<evidence type="ECO:0000256" key="2">
    <source>
        <dbReference type="ARBA" id="ARBA00022448"/>
    </source>
</evidence>
<feature type="domain" description="ABC transmembrane type-1" evidence="8">
    <location>
        <begin position="124"/>
        <end position="327"/>
    </location>
</feature>
<name>A0A6J4NJR6_9ACTN</name>
<dbReference type="SUPFAM" id="SSF161098">
    <property type="entry name" value="MetI-like"/>
    <property type="match status" value="1"/>
</dbReference>
<evidence type="ECO:0000259" key="8">
    <source>
        <dbReference type="PROSITE" id="PS50928"/>
    </source>
</evidence>
<evidence type="ECO:0000256" key="1">
    <source>
        <dbReference type="ARBA" id="ARBA00004651"/>
    </source>
</evidence>
<dbReference type="InterPro" id="IPR050366">
    <property type="entry name" value="BP-dependent_transpt_permease"/>
</dbReference>
<keyword evidence="3" id="KW-1003">Cell membrane</keyword>
<evidence type="ECO:0000256" key="5">
    <source>
        <dbReference type="ARBA" id="ARBA00022989"/>
    </source>
</evidence>
<comment type="subcellular location">
    <subcellularLocation>
        <location evidence="1 7">Cell membrane</location>
        <topology evidence="1 7">Multi-pass membrane protein</topology>
    </subcellularLocation>
</comment>
<dbReference type="InterPro" id="IPR035906">
    <property type="entry name" value="MetI-like_sf"/>
</dbReference>
<dbReference type="Pfam" id="PF12911">
    <property type="entry name" value="OppC_N"/>
    <property type="match status" value="1"/>
</dbReference>
<organism evidence="9">
    <name type="scientific">uncultured Nocardioides sp</name>
    <dbReference type="NCBI Taxonomy" id="198441"/>
    <lineage>
        <taxon>Bacteria</taxon>
        <taxon>Bacillati</taxon>
        <taxon>Actinomycetota</taxon>
        <taxon>Actinomycetes</taxon>
        <taxon>Propionibacteriales</taxon>
        <taxon>Nocardioidaceae</taxon>
        <taxon>Nocardioides</taxon>
        <taxon>environmental samples</taxon>
    </lineage>
</organism>
<evidence type="ECO:0000256" key="4">
    <source>
        <dbReference type="ARBA" id="ARBA00022692"/>
    </source>
</evidence>
<gene>
    <name evidence="9" type="ORF">AVDCRST_MAG06-1498</name>
</gene>
<evidence type="ECO:0000256" key="6">
    <source>
        <dbReference type="ARBA" id="ARBA00023136"/>
    </source>
</evidence>
<feature type="transmembrane region" description="Helical" evidence="7">
    <location>
        <begin position="159"/>
        <end position="183"/>
    </location>
</feature>
<dbReference type="InterPro" id="IPR025966">
    <property type="entry name" value="OppC_N"/>
</dbReference>
<dbReference type="InterPro" id="IPR000515">
    <property type="entry name" value="MetI-like"/>
</dbReference>
<feature type="transmembrane region" description="Helical" evidence="7">
    <location>
        <begin position="305"/>
        <end position="326"/>
    </location>
</feature>
<dbReference type="AlphaFoldDB" id="A0A6J4NJR6"/>
<dbReference type="RefSeq" id="WP_295658002.1">
    <property type="nucleotide sequence ID" value="NZ_CADCUP010000104.1"/>
</dbReference>
<dbReference type="EMBL" id="CADCUP010000104">
    <property type="protein sequence ID" value="CAA9389701.1"/>
    <property type="molecule type" value="Genomic_DNA"/>
</dbReference>
<proteinExistence type="inferred from homology"/>
<keyword evidence="5 7" id="KW-1133">Transmembrane helix</keyword>
<comment type="similarity">
    <text evidence="7">Belongs to the binding-protein-dependent transport system permease family.</text>
</comment>
<feature type="transmembrane region" description="Helical" evidence="7">
    <location>
        <begin position="128"/>
        <end position="152"/>
    </location>
</feature>
<evidence type="ECO:0000256" key="7">
    <source>
        <dbReference type="RuleBase" id="RU363032"/>
    </source>
</evidence>
<dbReference type="GO" id="GO:0055085">
    <property type="term" value="P:transmembrane transport"/>
    <property type="evidence" value="ECO:0007669"/>
    <property type="project" value="InterPro"/>
</dbReference>